<dbReference type="InterPro" id="IPR033034">
    <property type="entry name" value="NDUFB9"/>
</dbReference>
<keyword evidence="6" id="KW-0813">Transport</keyword>
<protein>
    <recommendedName>
        <fullName evidence="5">NADH dehydrogenase [ubiquinone] 1 beta subcomplex subunit 9</fullName>
    </recommendedName>
    <alternativeName>
        <fullName evidence="14">Complex I-B22</fullName>
    </alternativeName>
    <alternativeName>
        <fullName evidence="15">NADH-ubiquinone oxidoreductase B22 subunit</fullName>
    </alternativeName>
</protein>
<evidence type="ECO:0000256" key="1">
    <source>
        <dbReference type="ARBA" id="ARBA00002920"/>
    </source>
</evidence>
<feature type="domain" description="Complex 1 LYR protein" evidence="16">
    <location>
        <begin position="18"/>
        <end position="73"/>
    </location>
</feature>
<evidence type="ECO:0000256" key="11">
    <source>
        <dbReference type="ARBA" id="ARBA00022990"/>
    </source>
</evidence>
<dbReference type="InterPro" id="IPR045292">
    <property type="entry name" value="Complex1_LYR_NDUFB9_LYRM3"/>
</dbReference>
<proteinExistence type="inferred from homology"/>
<evidence type="ECO:0000313" key="17">
    <source>
        <dbReference type="EMBL" id="RKO99347.1"/>
    </source>
</evidence>
<keyword evidence="10" id="KW-0249">Electron transport</keyword>
<evidence type="ECO:0000256" key="2">
    <source>
        <dbReference type="ARBA" id="ARBA00004443"/>
    </source>
</evidence>
<evidence type="ECO:0000313" key="18">
    <source>
        <dbReference type="Proteomes" id="UP000274922"/>
    </source>
</evidence>
<keyword evidence="8" id="KW-0679">Respiratory chain</keyword>
<keyword evidence="9" id="KW-0999">Mitochondrion inner membrane</keyword>
<dbReference type="STRING" id="1555241.A0A4V1IU52"/>
<keyword evidence="18" id="KW-1185">Reference proteome</keyword>
<evidence type="ECO:0000256" key="5">
    <source>
        <dbReference type="ARBA" id="ARBA00018684"/>
    </source>
</evidence>
<organism evidence="17 18">
    <name type="scientific">Caulochytrium protostelioides</name>
    <dbReference type="NCBI Taxonomy" id="1555241"/>
    <lineage>
        <taxon>Eukaryota</taxon>
        <taxon>Fungi</taxon>
        <taxon>Fungi incertae sedis</taxon>
        <taxon>Chytridiomycota</taxon>
        <taxon>Chytridiomycota incertae sedis</taxon>
        <taxon>Chytridiomycetes</taxon>
        <taxon>Caulochytriales</taxon>
        <taxon>Caulochytriaceae</taxon>
        <taxon>Caulochytrium</taxon>
    </lineage>
</organism>
<sequence length="115" mass="13505">MSHLSVVQLGTRPHRSLVMSLYRRSLRTCKDWYPERVEYWEKSKLIRDQFEKSRHATSAQEVEGLIRQTERALSDYWHPDPYIAPHAPGGSSWERNVPLPEELLRRGVTPFDNSS</sequence>
<comment type="similarity">
    <text evidence="3">Belongs to the complex I LYR family.</text>
</comment>
<evidence type="ECO:0000256" key="7">
    <source>
        <dbReference type="ARBA" id="ARBA00022553"/>
    </source>
</evidence>
<evidence type="ECO:0000256" key="15">
    <source>
        <dbReference type="ARBA" id="ARBA00032528"/>
    </source>
</evidence>
<comment type="subunit">
    <text evidence="4">Mammalian complex I is composed of 45 different subunits.</text>
</comment>
<keyword evidence="11" id="KW-0007">Acetylation</keyword>
<evidence type="ECO:0000259" key="16">
    <source>
        <dbReference type="Pfam" id="PF05347"/>
    </source>
</evidence>
<keyword evidence="7" id="KW-0597">Phosphoprotein</keyword>
<dbReference type="PANTHER" id="PTHR12868">
    <property type="entry name" value="NADH-UBIQUINONE OXIDOREDUCTASE B22 SUBUNIT"/>
    <property type="match status" value="1"/>
</dbReference>
<dbReference type="Pfam" id="PF05347">
    <property type="entry name" value="Complex1_LYR"/>
    <property type="match status" value="1"/>
</dbReference>
<evidence type="ECO:0000256" key="14">
    <source>
        <dbReference type="ARBA" id="ARBA00030192"/>
    </source>
</evidence>
<keyword evidence="12" id="KW-0496">Mitochondrion</keyword>
<name>A0A4V1IU52_9FUNG</name>
<gene>
    <name evidence="17" type="ORF">CXG81DRAFT_27885</name>
</gene>
<evidence type="ECO:0000256" key="12">
    <source>
        <dbReference type="ARBA" id="ARBA00023128"/>
    </source>
</evidence>
<dbReference type="CDD" id="cd20263">
    <property type="entry name" value="Complex1_LYR_NDUFB9_LYRM3"/>
    <property type="match status" value="1"/>
</dbReference>
<evidence type="ECO:0000256" key="10">
    <source>
        <dbReference type="ARBA" id="ARBA00022982"/>
    </source>
</evidence>
<dbReference type="EMBL" id="ML014293">
    <property type="protein sequence ID" value="RKO99347.1"/>
    <property type="molecule type" value="Genomic_DNA"/>
</dbReference>
<reference evidence="18" key="1">
    <citation type="journal article" date="2018" name="Nat. Microbiol.">
        <title>Leveraging single-cell genomics to expand the fungal tree of life.</title>
        <authorList>
            <person name="Ahrendt S.R."/>
            <person name="Quandt C.A."/>
            <person name="Ciobanu D."/>
            <person name="Clum A."/>
            <person name="Salamov A."/>
            <person name="Andreopoulos B."/>
            <person name="Cheng J.F."/>
            <person name="Woyke T."/>
            <person name="Pelin A."/>
            <person name="Henrissat B."/>
            <person name="Reynolds N.K."/>
            <person name="Benny G.L."/>
            <person name="Smith M.E."/>
            <person name="James T.Y."/>
            <person name="Grigoriev I.V."/>
        </authorList>
    </citation>
    <scope>NUCLEOTIDE SEQUENCE [LARGE SCALE GENOMIC DNA]</scope>
    <source>
        <strain evidence="18">ATCC 52028</strain>
    </source>
</reference>
<dbReference type="InterPro" id="IPR008011">
    <property type="entry name" value="Complex1_LYR_dom"/>
</dbReference>
<dbReference type="PANTHER" id="PTHR12868:SF0">
    <property type="entry name" value="NADH DEHYDROGENASE [UBIQUINONE] 1 BETA SUBCOMPLEX SUBUNIT 9"/>
    <property type="match status" value="1"/>
</dbReference>
<dbReference type="GO" id="GO:0006120">
    <property type="term" value="P:mitochondrial electron transport, NADH to ubiquinone"/>
    <property type="evidence" value="ECO:0007669"/>
    <property type="project" value="InterPro"/>
</dbReference>
<evidence type="ECO:0000256" key="3">
    <source>
        <dbReference type="ARBA" id="ARBA00009508"/>
    </source>
</evidence>
<accession>A0A4V1IU52</accession>
<evidence type="ECO:0000256" key="8">
    <source>
        <dbReference type="ARBA" id="ARBA00022660"/>
    </source>
</evidence>
<dbReference type="OrthoDB" id="13598at2759"/>
<evidence type="ECO:0000256" key="9">
    <source>
        <dbReference type="ARBA" id="ARBA00022792"/>
    </source>
</evidence>
<evidence type="ECO:0000256" key="4">
    <source>
        <dbReference type="ARBA" id="ARBA00011790"/>
    </source>
</evidence>
<dbReference type="AlphaFoldDB" id="A0A4V1IU52"/>
<dbReference type="Proteomes" id="UP000274922">
    <property type="component" value="Unassembled WGS sequence"/>
</dbReference>
<evidence type="ECO:0000256" key="13">
    <source>
        <dbReference type="ARBA" id="ARBA00023136"/>
    </source>
</evidence>
<keyword evidence="13" id="KW-0472">Membrane</keyword>
<comment type="function">
    <text evidence="1">Accessory subunit of the mitochondrial membrane respiratory chain NADH dehydrogenase (Complex I), that is believed to be not involved in catalysis. Complex I functions in the transfer of electrons from NADH to the respiratory chain. The immediate electron acceptor for the enzyme is believed to be ubiquinone.</text>
</comment>
<evidence type="ECO:0000256" key="6">
    <source>
        <dbReference type="ARBA" id="ARBA00022448"/>
    </source>
</evidence>
<dbReference type="GO" id="GO:0005743">
    <property type="term" value="C:mitochondrial inner membrane"/>
    <property type="evidence" value="ECO:0007669"/>
    <property type="project" value="UniProtKB-SubCell"/>
</dbReference>
<comment type="subcellular location">
    <subcellularLocation>
        <location evidence="2">Mitochondrion inner membrane</location>
        <topology evidence="2">Peripheral membrane protein</topology>
        <orientation evidence="2">Matrix side</orientation>
    </subcellularLocation>
</comment>